<accession>A0A3S3WF52</accession>
<dbReference type="EMBL" id="SBLC01000049">
    <property type="protein sequence ID" value="RWY37348.1"/>
    <property type="molecule type" value="Genomic_DNA"/>
</dbReference>
<dbReference type="SMART" id="SM00857">
    <property type="entry name" value="Resolvase"/>
    <property type="match status" value="1"/>
</dbReference>
<evidence type="ECO:0000256" key="2">
    <source>
        <dbReference type="ARBA" id="ARBA00022908"/>
    </source>
</evidence>
<evidence type="ECO:0000256" key="5">
    <source>
        <dbReference type="PIRSR" id="PIRSR606118-50"/>
    </source>
</evidence>
<dbReference type="PROSITE" id="PS51736">
    <property type="entry name" value="RECOMBINASES_3"/>
    <property type="match status" value="1"/>
</dbReference>
<dbReference type="Gene3D" id="3.40.50.1390">
    <property type="entry name" value="Resolvase, N-terminal catalytic domain"/>
    <property type="match status" value="1"/>
</dbReference>
<feature type="active site" description="O-(5'-phospho-DNA)-serine intermediate" evidence="5 6">
    <location>
        <position position="10"/>
    </location>
</feature>
<dbReference type="OrthoDB" id="2290206at2"/>
<dbReference type="PANTHER" id="PTHR30461:SF26">
    <property type="entry name" value="RESOLVASE HOMOLOG YNEB"/>
    <property type="match status" value="1"/>
</dbReference>
<evidence type="ECO:0000256" key="6">
    <source>
        <dbReference type="PROSITE-ProRule" id="PRU10137"/>
    </source>
</evidence>
<dbReference type="CDD" id="cd03768">
    <property type="entry name" value="SR_ResInv"/>
    <property type="match status" value="1"/>
</dbReference>
<evidence type="ECO:0000259" key="7">
    <source>
        <dbReference type="PROSITE" id="PS51736"/>
    </source>
</evidence>
<dbReference type="Proteomes" id="UP000287168">
    <property type="component" value="Unassembled WGS sequence"/>
</dbReference>
<dbReference type="GO" id="GO:0000150">
    <property type="term" value="F:DNA strand exchange activity"/>
    <property type="evidence" value="ECO:0007669"/>
    <property type="project" value="InterPro"/>
</dbReference>
<dbReference type="Pfam" id="PF00239">
    <property type="entry name" value="Resolvase"/>
    <property type="match status" value="1"/>
</dbReference>
<dbReference type="InterPro" id="IPR006119">
    <property type="entry name" value="Resolv_N"/>
</dbReference>
<evidence type="ECO:0000313" key="9">
    <source>
        <dbReference type="Proteomes" id="UP000287168"/>
    </source>
</evidence>
<dbReference type="InterPro" id="IPR050639">
    <property type="entry name" value="SSR_resolvase"/>
</dbReference>
<dbReference type="GO" id="GO:0015074">
    <property type="term" value="P:DNA integration"/>
    <property type="evidence" value="ECO:0007669"/>
    <property type="project" value="UniProtKB-KW"/>
</dbReference>
<comment type="caution">
    <text evidence="8">The sequence shown here is derived from an EMBL/GenBank/DDBJ whole genome shotgun (WGS) entry which is preliminary data.</text>
</comment>
<dbReference type="InterPro" id="IPR036162">
    <property type="entry name" value="Resolvase-like_N_sf"/>
</dbReference>
<feature type="domain" description="Resolvase/invertase-type recombinase catalytic" evidence="7">
    <location>
        <begin position="2"/>
        <end position="149"/>
    </location>
</feature>
<dbReference type="AlphaFoldDB" id="A0A3S3WF52"/>
<evidence type="ECO:0000313" key="8">
    <source>
        <dbReference type="EMBL" id="RWY37348.1"/>
    </source>
</evidence>
<keyword evidence="3" id="KW-0238">DNA-binding</keyword>
<dbReference type="SUPFAM" id="SSF53041">
    <property type="entry name" value="Resolvase-like"/>
    <property type="match status" value="1"/>
</dbReference>
<dbReference type="InterPro" id="IPR006118">
    <property type="entry name" value="Recombinase_CS"/>
</dbReference>
<keyword evidence="9" id="KW-1185">Reference proteome</keyword>
<dbReference type="InterPro" id="IPR006120">
    <property type="entry name" value="Resolvase_HTH_dom"/>
</dbReference>
<protein>
    <submittedName>
        <fullName evidence="8">Recombinase family protein</fullName>
    </submittedName>
</protein>
<dbReference type="Pfam" id="PF02796">
    <property type="entry name" value="HTH_7"/>
    <property type="match status" value="1"/>
</dbReference>
<evidence type="ECO:0000256" key="3">
    <source>
        <dbReference type="ARBA" id="ARBA00023125"/>
    </source>
</evidence>
<evidence type="ECO:0000256" key="4">
    <source>
        <dbReference type="ARBA" id="ARBA00023172"/>
    </source>
</evidence>
<evidence type="ECO:0000256" key="1">
    <source>
        <dbReference type="ARBA" id="ARBA00009913"/>
    </source>
</evidence>
<dbReference type="PANTHER" id="PTHR30461">
    <property type="entry name" value="DNA-INVERTASE FROM LAMBDOID PROPHAGE"/>
    <property type="match status" value="1"/>
</dbReference>
<sequence length="216" mass="23850">MQTIFYARVSTLDQTVDHQVTQAKEAGFVLDRVVADEGVSGISTLLRDRPQGRRLFDMLRDGDVLVVRWIDRLGRNYVDITRSMRDFLEMGVTIKTVISGMTFPAKPANPIEAAMRDATLAVLAALAEAEVTAKAEAQKAGIAHARAYRPTAYLGRKPTFTKSQVDRVIELHGLGHGPSEIAKATELKRQTVHRIIANPTTAAEAVAKWKQSTKRQ</sequence>
<gene>
    <name evidence="8" type="ORF">EP867_17335</name>
</gene>
<name>A0A3S3WF52_9RHOB</name>
<dbReference type="RefSeq" id="WP_128490723.1">
    <property type="nucleotide sequence ID" value="NZ_JBHLXB010000018.1"/>
</dbReference>
<organism evidence="8 9">
    <name type="scientific">Falsigemmobacter intermedius</name>
    <dbReference type="NCBI Taxonomy" id="1553448"/>
    <lineage>
        <taxon>Bacteria</taxon>
        <taxon>Pseudomonadati</taxon>
        <taxon>Pseudomonadota</taxon>
        <taxon>Alphaproteobacteria</taxon>
        <taxon>Rhodobacterales</taxon>
        <taxon>Paracoccaceae</taxon>
        <taxon>Falsigemmobacter</taxon>
    </lineage>
</organism>
<dbReference type="GO" id="GO:0003677">
    <property type="term" value="F:DNA binding"/>
    <property type="evidence" value="ECO:0007669"/>
    <property type="project" value="UniProtKB-KW"/>
</dbReference>
<dbReference type="PROSITE" id="PS00397">
    <property type="entry name" value="RECOMBINASES_1"/>
    <property type="match status" value="1"/>
</dbReference>
<keyword evidence="2" id="KW-0229">DNA integration</keyword>
<proteinExistence type="inferred from homology"/>
<reference evidence="8 9" key="1">
    <citation type="journal article" date="2015" name="Int. J. Syst. Evol. Microbiol.">
        <title>Gemmobacter intermedius sp. nov., isolated from a white stork (Ciconia ciconia).</title>
        <authorList>
            <person name="Kampfer P."/>
            <person name="Jerzak L."/>
            <person name="Wilharm G."/>
            <person name="Golke J."/>
            <person name="Busse H.J."/>
            <person name="Glaeser S.P."/>
        </authorList>
    </citation>
    <scope>NUCLEOTIDE SEQUENCE [LARGE SCALE GENOMIC DNA]</scope>
    <source>
        <strain evidence="8 9">119/4</strain>
    </source>
</reference>
<dbReference type="PROSITE" id="PS00398">
    <property type="entry name" value="RECOMBINASES_2"/>
    <property type="match status" value="1"/>
</dbReference>
<keyword evidence="4" id="KW-0233">DNA recombination</keyword>
<comment type="similarity">
    <text evidence="1">Belongs to the site-specific recombinase resolvase family.</text>
</comment>